<evidence type="ECO:0000256" key="1">
    <source>
        <dbReference type="ARBA" id="ARBA00001946"/>
    </source>
</evidence>
<evidence type="ECO:0000256" key="6">
    <source>
        <dbReference type="ARBA" id="ARBA00022842"/>
    </source>
</evidence>
<dbReference type="HAMAP" id="MF_00012">
    <property type="entry name" value="IlvD"/>
    <property type="match status" value="1"/>
</dbReference>
<evidence type="ECO:0000256" key="7">
    <source>
        <dbReference type="ARBA" id="ARBA00023004"/>
    </source>
</evidence>
<dbReference type="PROSITE" id="PS00886">
    <property type="entry name" value="ILVD_EDD_1"/>
    <property type="match status" value="1"/>
</dbReference>
<evidence type="ECO:0000313" key="19">
    <source>
        <dbReference type="Proteomes" id="UP001652338"/>
    </source>
</evidence>
<feature type="binding site" evidence="15">
    <location>
        <position position="122"/>
    </location>
    <ligand>
        <name>Mg(2+)</name>
        <dbReference type="ChEBI" id="CHEBI:18420"/>
    </ligand>
</feature>
<keyword evidence="5 15" id="KW-0479">Metal-binding</keyword>
<dbReference type="PANTHER" id="PTHR43661">
    <property type="entry name" value="D-XYLONATE DEHYDRATASE"/>
    <property type="match status" value="1"/>
</dbReference>
<evidence type="ECO:0000256" key="11">
    <source>
        <dbReference type="ARBA" id="ARBA00029304"/>
    </source>
</evidence>
<dbReference type="InterPro" id="IPR004404">
    <property type="entry name" value="DihydroxyA_deHydtase"/>
</dbReference>
<comment type="caution">
    <text evidence="15">Lacks conserved residue(s) required for the propagation of feature annotation.</text>
</comment>
<feature type="active site" description="Proton acceptor" evidence="15">
    <location>
        <position position="470"/>
    </location>
</feature>
<feature type="binding site" description="via carbamate group" evidence="15">
    <location>
        <position position="123"/>
    </location>
    <ligand>
        <name>Mg(2+)</name>
        <dbReference type="ChEBI" id="CHEBI:18420"/>
    </ligand>
</feature>
<feature type="modified residue" description="N6-carboxylysine" evidence="15">
    <location>
        <position position="123"/>
    </location>
</feature>
<keyword evidence="6 15" id="KW-0460">Magnesium</keyword>
<dbReference type="EMBL" id="JAOQKE010000003">
    <property type="protein sequence ID" value="MCU6724583.1"/>
    <property type="molecule type" value="Genomic_DNA"/>
</dbReference>
<keyword evidence="7 15" id="KW-0408">Iron</keyword>
<keyword evidence="9 15" id="KW-0456">Lyase</keyword>
<evidence type="ECO:0000256" key="13">
    <source>
        <dbReference type="ARBA" id="ARBA00029437"/>
    </source>
</evidence>
<comment type="cofactor">
    <cofactor evidence="1 15">
        <name>Mg(2+)</name>
        <dbReference type="ChEBI" id="CHEBI:18420"/>
    </cofactor>
</comment>
<comment type="catalytic activity">
    <reaction evidence="11">
        <text>(2R)-2,3-dihydroxy-3-methylbutanoate = 3-methyl-2-oxobutanoate + H2O</text>
        <dbReference type="Rhea" id="RHEA:24809"/>
        <dbReference type="ChEBI" id="CHEBI:11851"/>
        <dbReference type="ChEBI" id="CHEBI:15377"/>
        <dbReference type="ChEBI" id="CHEBI:49072"/>
        <dbReference type="EC" id="4.2.1.9"/>
    </reaction>
    <physiologicalReaction direction="left-to-right" evidence="11">
        <dbReference type="Rhea" id="RHEA:24810"/>
    </physiologicalReaction>
</comment>
<dbReference type="EC" id="4.2.1.9" evidence="14 15"/>
<feature type="binding site" evidence="15">
    <location>
        <position position="80"/>
    </location>
    <ligand>
        <name>Mg(2+)</name>
        <dbReference type="ChEBI" id="CHEBI:18420"/>
    </ligand>
</feature>
<dbReference type="PANTHER" id="PTHR43661:SF3">
    <property type="entry name" value="D-XYLONATE DEHYDRATASE YAGF-RELATED"/>
    <property type="match status" value="1"/>
</dbReference>
<dbReference type="InterPro" id="IPR056740">
    <property type="entry name" value="ILV_EDD_C"/>
</dbReference>
<evidence type="ECO:0000256" key="14">
    <source>
        <dbReference type="ARBA" id="ARBA00029490"/>
    </source>
</evidence>
<evidence type="ECO:0000256" key="3">
    <source>
        <dbReference type="ARBA" id="ARBA00022605"/>
    </source>
</evidence>
<evidence type="ECO:0000256" key="15">
    <source>
        <dbReference type="HAMAP-Rule" id="MF_00012"/>
    </source>
</evidence>
<evidence type="ECO:0000313" key="18">
    <source>
        <dbReference type="EMBL" id="MCU6724583.1"/>
    </source>
</evidence>
<dbReference type="InterPro" id="IPR037237">
    <property type="entry name" value="IlvD/EDD_N"/>
</dbReference>
<evidence type="ECO:0000256" key="8">
    <source>
        <dbReference type="ARBA" id="ARBA00023014"/>
    </source>
</evidence>
<proteinExistence type="inferred from homology"/>
<evidence type="ECO:0000256" key="5">
    <source>
        <dbReference type="ARBA" id="ARBA00022723"/>
    </source>
</evidence>
<comment type="cofactor">
    <cofactor evidence="15">
        <name>[2Fe-2S] cluster</name>
        <dbReference type="ChEBI" id="CHEBI:190135"/>
    </cofactor>
    <text evidence="15">Binds 1 [2Fe-2S] cluster per subunit. This cluster acts as a Lewis acid cofactor.</text>
</comment>
<dbReference type="RefSeq" id="WP_262654028.1">
    <property type="nucleotide sequence ID" value="NZ_JAOQKE010000003.1"/>
</dbReference>
<comment type="subunit">
    <text evidence="15">Homodimer.</text>
</comment>
<keyword evidence="4 15" id="KW-0001">2Fe-2S</keyword>
<evidence type="ECO:0000259" key="17">
    <source>
        <dbReference type="Pfam" id="PF24877"/>
    </source>
</evidence>
<dbReference type="Gene3D" id="3.50.30.80">
    <property type="entry name" value="IlvD/EDD C-terminal domain-like"/>
    <property type="match status" value="1"/>
</dbReference>
<dbReference type="InterPro" id="IPR042096">
    <property type="entry name" value="Dihydro-acid_dehy_C"/>
</dbReference>
<dbReference type="SUPFAM" id="SSF143975">
    <property type="entry name" value="IlvD/EDD N-terminal domain-like"/>
    <property type="match status" value="1"/>
</dbReference>
<name>A0ABT2SJD3_9FIRM</name>
<evidence type="ECO:0000256" key="2">
    <source>
        <dbReference type="ARBA" id="ARBA00006486"/>
    </source>
</evidence>
<comment type="similarity">
    <text evidence="2 15">Belongs to the IlvD/Edd family.</text>
</comment>
<keyword evidence="3 15" id="KW-0028">Amino-acid biosynthesis</keyword>
<dbReference type="SUPFAM" id="SSF52016">
    <property type="entry name" value="LeuD/IlvD-like"/>
    <property type="match status" value="1"/>
</dbReference>
<gene>
    <name evidence="15 18" type="primary">ilvD</name>
    <name evidence="18" type="ORF">OCV47_04270</name>
</gene>
<evidence type="ECO:0000256" key="9">
    <source>
        <dbReference type="ARBA" id="ARBA00023239"/>
    </source>
</evidence>
<evidence type="ECO:0000256" key="4">
    <source>
        <dbReference type="ARBA" id="ARBA00022714"/>
    </source>
</evidence>
<comment type="caution">
    <text evidence="18">The sequence shown here is derived from an EMBL/GenBank/DDBJ whole genome shotgun (WGS) entry which is preliminary data.</text>
</comment>
<sequence>MSEYYNSLLQGDKGALKRALYKAMGFTDEALGKPLIAIVNTYTNATPGHYNINELCEQAKKGIEAAGGTAMTFGDIAPCDGIAEGHEGMRYILPSRDLIASTVECMVRAHRFDGLVLLGSCDKIVPGLLMAAARLDIPAVFCNSGPMMPACYKGKHYDGNIVTEAVGWKQRGEIDEEEFRKIENLAEPCAGSCAMLGTANTMGCLAEAMGMSLPGSAVIPAVYAKRLQMAYETGRAVMGLVKKGITARLVMTKEAIENAIMVLMAMGGSTNGIMHLQAIHKEAGLGHLPLEAFDRFSKRIPQIASVYPASPYDMVDFYEAGGVPAVMKELEPLLHGDCITASGKTVKENLQHTEYSTFREVIRTVAEPFHSDGGVAILTGNLAPLGAVVKPAAIPEHLMTVTGKAKVYQSEQEACEAILAGEVQPNTMVVLRYEGPKGGPGMPEMYRPMKCLEGMNLSDSCTIVTDGRFSGSNRGCFVGHISPEAYEGGNLALVEDGDEITIDVPNRKIILHVSDEELEKRRTLWKPVEKQLPDGYLNIYRKITKSAAEGAVMEME</sequence>
<dbReference type="Proteomes" id="UP001652338">
    <property type="component" value="Unassembled WGS sequence"/>
</dbReference>
<protein>
    <recommendedName>
        <fullName evidence="14 15">Dihydroxy-acid dehydratase</fullName>
        <shortName evidence="15">DAD</shortName>
        <ecNumber evidence="14 15">4.2.1.9</ecNumber>
    </recommendedName>
</protein>
<comment type="catalytic activity">
    <reaction evidence="15">
        <text>(2R,3R)-2,3-dihydroxy-3-methylpentanoate = (S)-3-methyl-2-oxopentanoate + H2O</text>
        <dbReference type="Rhea" id="RHEA:27694"/>
        <dbReference type="ChEBI" id="CHEBI:15377"/>
        <dbReference type="ChEBI" id="CHEBI:35146"/>
        <dbReference type="ChEBI" id="CHEBI:49258"/>
        <dbReference type="EC" id="4.2.1.9"/>
    </reaction>
</comment>
<keyword evidence="8 15" id="KW-0411">Iron-sulfur</keyword>
<dbReference type="Pfam" id="PF24877">
    <property type="entry name" value="ILV_EDD_C"/>
    <property type="match status" value="1"/>
</dbReference>
<evidence type="ECO:0000256" key="12">
    <source>
        <dbReference type="ARBA" id="ARBA00029436"/>
    </source>
</evidence>
<dbReference type="InterPro" id="IPR000581">
    <property type="entry name" value="ILV_EDD_N"/>
</dbReference>
<keyword evidence="19" id="KW-1185">Reference proteome</keyword>
<dbReference type="GO" id="GO:0004160">
    <property type="term" value="F:dihydroxy-acid dehydratase activity"/>
    <property type="evidence" value="ECO:0007669"/>
    <property type="project" value="UniProtKB-EC"/>
</dbReference>
<reference evidence="18 19" key="1">
    <citation type="journal article" date="2021" name="ISME Commun">
        <title>Automated analysis of genomic sequences facilitates high-throughput and comprehensive description of bacteria.</title>
        <authorList>
            <person name="Hitch T.C.A."/>
        </authorList>
    </citation>
    <scope>NUCLEOTIDE SEQUENCE [LARGE SCALE GENOMIC DNA]</scope>
    <source>
        <strain evidence="18 19">Sanger_29</strain>
    </source>
</reference>
<feature type="domain" description="Dihydroxy-acid/6-phosphogluconate dehydratase N-terminal" evidence="16">
    <location>
        <begin position="33"/>
        <end position="349"/>
    </location>
</feature>
<comment type="function">
    <text evidence="15">Functions in the biosynthesis of branched-chain amino acids. Catalyzes the dehydration of (2R,3R)-2,3-dihydroxy-3-methylpentanoate (2,3-dihydroxy-3-methylvalerate) into 2-oxo-3-methylpentanoate (2-oxo-3-methylvalerate) and of (2R)-2,3-dihydroxy-3-methylbutanoate (2,3-dihydroxyisovalerate) into 2-oxo-3-methylbutanoate (2-oxoisovalerate), the penultimate precursor to L-isoleucine and L-valine, respectively.</text>
</comment>
<accession>A0ABT2SJD3</accession>
<evidence type="ECO:0000256" key="10">
    <source>
        <dbReference type="ARBA" id="ARBA00023304"/>
    </source>
</evidence>
<evidence type="ECO:0000259" key="16">
    <source>
        <dbReference type="Pfam" id="PF00920"/>
    </source>
</evidence>
<dbReference type="Pfam" id="PF00920">
    <property type="entry name" value="ILVD_EDD_N"/>
    <property type="match status" value="1"/>
</dbReference>
<feature type="binding site" evidence="15">
    <location>
        <position position="444"/>
    </location>
    <ligand>
        <name>Mg(2+)</name>
        <dbReference type="ChEBI" id="CHEBI:18420"/>
    </ligand>
</feature>
<dbReference type="NCBIfam" id="NF002068">
    <property type="entry name" value="PRK00911.1"/>
    <property type="match status" value="1"/>
</dbReference>
<organism evidence="18 19">
    <name type="scientific">Muricoprocola aceti</name>
    <dbReference type="NCBI Taxonomy" id="2981772"/>
    <lineage>
        <taxon>Bacteria</taxon>
        <taxon>Bacillati</taxon>
        <taxon>Bacillota</taxon>
        <taxon>Clostridia</taxon>
        <taxon>Lachnospirales</taxon>
        <taxon>Lachnospiraceae</taxon>
        <taxon>Muricoprocola</taxon>
    </lineage>
</organism>
<dbReference type="NCBIfam" id="TIGR00110">
    <property type="entry name" value="ilvD"/>
    <property type="match status" value="1"/>
</dbReference>
<feature type="domain" description="Dihydroxy-acid/6-phosphogluconate dehydratase C-terminal" evidence="17">
    <location>
        <begin position="360"/>
        <end position="551"/>
    </location>
</feature>
<dbReference type="InterPro" id="IPR020558">
    <property type="entry name" value="DiOHA_6PGluconate_deHydtase_CS"/>
</dbReference>
<comment type="pathway">
    <text evidence="12 15">Amino-acid biosynthesis; L-valine biosynthesis; L-valine from pyruvate: step 3/4.</text>
</comment>
<comment type="pathway">
    <text evidence="13 15">Amino-acid biosynthesis; L-isoleucine biosynthesis; L-isoleucine from 2-oxobutanoate: step 3/4.</text>
</comment>
<keyword evidence="10 15" id="KW-0100">Branched-chain amino acid biosynthesis</keyword>